<accession>A0A0F3PGB1</accession>
<dbReference type="EMBL" id="LAOC01000001">
    <property type="protein sequence ID" value="KJV78982.1"/>
    <property type="molecule type" value="Genomic_DNA"/>
</dbReference>
<sequence>MPEGSLKALLKLGQDLNNITNEKLEIMNSKNLLPYHIQRFERYNILLNIMLFQMREKLHKKYV</sequence>
<dbReference type="Proteomes" id="UP000033591">
    <property type="component" value="Unassembled WGS sequence"/>
</dbReference>
<evidence type="ECO:0000313" key="1">
    <source>
        <dbReference type="EMBL" id="KJV78982.1"/>
    </source>
</evidence>
<gene>
    <name evidence="1" type="ORF">RMAECT_1380</name>
</gene>
<proteinExistence type="predicted"/>
<dbReference type="AlphaFoldDB" id="A0A0F3PGB1"/>
<protein>
    <submittedName>
        <fullName evidence="1">Uncharacterized protein</fullName>
    </submittedName>
</protein>
<organism evidence="1 2">
    <name type="scientific">Rickettsia rhipicephali str. Ect</name>
    <dbReference type="NCBI Taxonomy" id="1359199"/>
    <lineage>
        <taxon>Bacteria</taxon>
        <taxon>Pseudomonadati</taxon>
        <taxon>Pseudomonadota</taxon>
        <taxon>Alphaproteobacteria</taxon>
        <taxon>Rickettsiales</taxon>
        <taxon>Rickettsiaceae</taxon>
        <taxon>Rickettsieae</taxon>
        <taxon>Rickettsia</taxon>
        <taxon>spotted fever group</taxon>
    </lineage>
</organism>
<dbReference type="PATRIC" id="fig|1359199.3.peg.1362"/>
<comment type="caution">
    <text evidence="1">The sequence shown here is derived from an EMBL/GenBank/DDBJ whole genome shotgun (WGS) entry which is preliminary data.</text>
</comment>
<evidence type="ECO:0000313" key="2">
    <source>
        <dbReference type="Proteomes" id="UP000033591"/>
    </source>
</evidence>
<reference evidence="1 2" key="1">
    <citation type="submission" date="2015-01" db="EMBL/GenBank/DDBJ databases">
        <title>Genome Sequencing of Rickettsiales.</title>
        <authorList>
            <person name="Daugherty S.C."/>
            <person name="Su Q."/>
            <person name="Abolude K."/>
            <person name="Beier-Sexton M."/>
            <person name="Carlyon J.A."/>
            <person name="Carter R."/>
            <person name="Day N.P."/>
            <person name="Dumler S.J."/>
            <person name="Dyachenko V."/>
            <person name="Godinez A."/>
            <person name="Kurtti T.J."/>
            <person name="Lichay M."/>
            <person name="Mullins K.E."/>
            <person name="Ott S."/>
            <person name="Pappas-Brown V."/>
            <person name="Paris D.H."/>
            <person name="Patel P."/>
            <person name="Richards A.L."/>
            <person name="Sadzewicz L."/>
            <person name="Sears K."/>
            <person name="Seidman D."/>
            <person name="Sengamalay N."/>
            <person name="Stenos J."/>
            <person name="Tallon L.J."/>
            <person name="Vincent G."/>
            <person name="Fraser C.M."/>
            <person name="Munderloh U."/>
            <person name="Dunning-Hotopp J.C."/>
        </authorList>
    </citation>
    <scope>NUCLEOTIDE SEQUENCE [LARGE SCALE GENOMIC DNA]</scope>
    <source>
        <strain evidence="1 2">Ect</strain>
    </source>
</reference>
<name>A0A0F3PGB1_RICRH</name>